<dbReference type="CDD" id="cd08760">
    <property type="entry name" value="Cyt_b561_FRRS1_like"/>
    <property type="match status" value="1"/>
</dbReference>
<keyword evidence="1" id="KW-0472">Membrane</keyword>
<keyword evidence="4" id="KW-1185">Reference proteome</keyword>
<feature type="transmembrane region" description="Helical" evidence="1">
    <location>
        <begin position="144"/>
        <end position="169"/>
    </location>
</feature>
<reference evidence="3 4" key="2">
    <citation type="submission" date="2018-11" db="EMBL/GenBank/DDBJ databases">
        <authorList>
            <consortium name="Pathogen Informatics"/>
        </authorList>
    </citation>
    <scope>NUCLEOTIDE SEQUENCE [LARGE SCALE GENOMIC DNA]</scope>
    <source>
        <strain evidence="3 4">Costa Rica</strain>
    </source>
</reference>
<dbReference type="InterPro" id="IPR042789">
    <property type="entry name" value="FRRS1L"/>
</dbReference>
<gene>
    <name evidence="3" type="ORF">ACOC_LOCUS368</name>
</gene>
<accession>A0A158PD82</accession>
<feature type="transmembrane region" description="Helical" evidence="1">
    <location>
        <begin position="181"/>
        <end position="201"/>
    </location>
</feature>
<evidence type="ECO:0000256" key="2">
    <source>
        <dbReference type="SAM" id="SignalP"/>
    </source>
</evidence>
<dbReference type="AlphaFoldDB" id="A0A158PD82"/>
<keyword evidence="1" id="KW-1133">Transmembrane helix</keyword>
<dbReference type="GO" id="GO:1900449">
    <property type="term" value="P:regulation of glutamate receptor signaling pathway"/>
    <property type="evidence" value="ECO:0007669"/>
    <property type="project" value="InterPro"/>
</dbReference>
<evidence type="ECO:0000313" key="5">
    <source>
        <dbReference type="WBParaSite" id="ACOC_0000036701-mRNA-1"/>
    </source>
</evidence>
<reference evidence="5" key="1">
    <citation type="submission" date="2016-04" db="UniProtKB">
        <authorList>
            <consortium name="WormBaseParasite"/>
        </authorList>
    </citation>
    <scope>IDENTIFICATION</scope>
</reference>
<dbReference type="PANTHER" id="PTHR46902">
    <property type="entry name" value="DOMON DOMAIN-CONTAINING PROTEIN FRRS1L"/>
    <property type="match status" value="1"/>
</dbReference>
<dbReference type="PANTHER" id="PTHR46902:SF1">
    <property type="entry name" value="DOMON DOMAIN-CONTAINING PROTEIN FRRS1L"/>
    <property type="match status" value="1"/>
</dbReference>
<sequence length="270" mass="29148">MSSTFVVVVLSAFIFSIVDAQMSVSTCGTMKGCLFAPPGCQPSTDCQIAFSYQVDGPYLSMELSGTPPTPDGFIAVGFSNDPFMGDDMVVYCANSAGQVTAGLANRQWGSVHAMLGLVACVVAWAQPLNAVFRCHPEEKGRFIFNWIHGFLGFGAWLCAASATMISVVHFAGMFSNRDAALGIYIAFIVVTGLTVITMEILTFKSWWMNRDCVTSEIEMTHVGGNDSIVNRNEIMKIRAVQLLLLMIFVVVAIGTAVAISVLIANRPKIF</sequence>
<proteinExistence type="predicted"/>
<evidence type="ECO:0000313" key="3">
    <source>
        <dbReference type="EMBL" id="VDM51953.1"/>
    </source>
</evidence>
<dbReference type="EMBL" id="UYYA01000034">
    <property type="protein sequence ID" value="VDM51953.1"/>
    <property type="molecule type" value="Genomic_DNA"/>
</dbReference>
<keyword evidence="1" id="KW-0812">Transmembrane</keyword>
<dbReference type="Proteomes" id="UP000267027">
    <property type="component" value="Unassembled WGS sequence"/>
</dbReference>
<feature type="signal peptide" evidence="2">
    <location>
        <begin position="1"/>
        <end position="20"/>
    </location>
</feature>
<dbReference type="GO" id="GO:0099072">
    <property type="term" value="P:regulation of postsynaptic membrane neurotransmitter receptor levels"/>
    <property type="evidence" value="ECO:0007669"/>
    <property type="project" value="TreeGrafter"/>
</dbReference>
<organism evidence="5">
    <name type="scientific">Angiostrongylus costaricensis</name>
    <name type="common">Nematode worm</name>
    <dbReference type="NCBI Taxonomy" id="334426"/>
    <lineage>
        <taxon>Eukaryota</taxon>
        <taxon>Metazoa</taxon>
        <taxon>Ecdysozoa</taxon>
        <taxon>Nematoda</taxon>
        <taxon>Chromadorea</taxon>
        <taxon>Rhabditida</taxon>
        <taxon>Rhabditina</taxon>
        <taxon>Rhabditomorpha</taxon>
        <taxon>Strongyloidea</taxon>
        <taxon>Metastrongylidae</taxon>
        <taxon>Angiostrongylus</taxon>
    </lineage>
</organism>
<dbReference type="OrthoDB" id="2419613at2759"/>
<keyword evidence="2" id="KW-0732">Signal</keyword>
<dbReference type="STRING" id="334426.A0A158PD82"/>
<feature type="chain" id="PRO_5043134974" evidence="2">
    <location>
        <begin position="21"/>
        <end position="270"/>
    </location>
</feature>
<feature type="transmembrane region" description="Helical" evidence="1">
    <location>
        <begin position="113"/>
        <end position="132"/>
    </location>
</feature>
<evidence type="ECO:0000313" key="4">
    <source>
        <dbReference type="Proteomes" id="UP000267027"/>
    </source>
</evidence>
<protein>
    <submittedName>
        <fullName evidence="5">Cytochrome b561 domain-containing protein</fullName>
    </submittedName>
</protein>
<feature type="transmembrane region" description="Helical" evidence="1">
    <location>
        <begin position="242"/>
        <end position="264"/>
    </location>
</feature>
<name>A0A158PD82_ANGCS</name>
<evidence type="ECO:0000256" key="1">
    <source>
        <dbReference type="SAM" id="Phobius"/>
    </source>
</evidence>
<dbReference type="WBParaSite" id="ACOC_0000036701-mRNA-1">
    <property type="protein sequence ID" value="ACOC_0000036701-mRNA-1"/>
    <property type="gene ID" value="ACOC_0000036701"/>
</dbReference>